<comment type="similarity">
    <text evidence="2">Belongs to the bacterial solute-binding protein SsuA/TauA family.</text>
</comment>
<dbReference type="SMART" id="SM00062">
    <property type="entry name" value="PBPb"/>
    <property type="match status" value="1"/>
</dbReference>
<dbReference type="InterPro" id="IPR001638">
    <property type="entry name" value="Solute-binding_3/MltF_N"/>
</dbReference>
<name>A0ABW0LE30_9BACI</name>
<dbReference type="Gene3D" id="3.40.190.10">
    <property type="entry name" value="Periplasmic binding protein-like II"/>
    <property type="match status" value="2"/>
</dbReference>
<evidence type="ECO:0000256" key="3">
    <source>
        <dbReference type="ARBA" id="ARBA00022448"/>
    </source>
</evidence>
<accession>A0ABW0LE30</accession>
<evidence type="ECO:0000256" key="4">
    <source>
        <dbReference type="ARBA" id="ARBA00022729"/>
    </source>
</evidence>
<feature type="signal peptide" evidence="7">
    <location>
        <begin position="1"/>
        <end position="22"/>
    </location>
</feature>
<dbReference type="PANTHER" id="PTHR30024">
    <property type="entry name" value="ALIPHATIC SULFONATES-BINDING PROTEIN-RELATED"/>
    <property type="match status" value="1"/>
</dbReference>
<keyword evidence="10" id="KW-1185">Reference proteome</keyword>
<organism evidence="9 10">
    <name type="scientific">Lederbergia graminis</name>
    <dbReference type="NCBI Taxonomy" id="735518"/>
    <lineage>
        <taxon>Bacteria</taxon>
        <taxon>Bacillati</taxon>
        <taxon>Bacillota</taxon>
        <taxon>Bacilli</taxon>
        <taxon>Bacillales</taxon>
        <taxon>Bacillaceae</taxon>
        <taxon>Lederbergia</taxon>
    </lineage>
</organism>
<comment type="subcellular location">
    <subcellularLocation>
        <location evidence="1">Periplasm</location>
    </subcellularLocation>
</comment>
<keyword evidence="5" id="KW-0564">Palmitate</keyword>
<evidence type="ECO:0000256" key="2">
    <source>
        <dbReference type="ARBA" id="ARBA00010742"/>
    </source>
</evidence>
<dbReference type="Pfam" id="PF09084">
    <property type="entry name" value="NMT1"/>
    <property type="match status" value="1"/>
</dbReference>
<reference evidence="10" key="1">
    <citation type="journal article" date="2019" name="Int. J. Syst. Evol. Microbiol.">
        <title>The Global Catalogue of Microorganisms (GCM) 10K type strain sequencing project: providing services to taxonomists for standard genome sequencing and annotation.</title>
        <authorList>
            <consortium name="The Broad Institute Genomics Platform"/>
            <consortium name="The Broad Institute Genome Sequencing Center for Infectious Disease"/>
            <person name="Wu L."/>
            <person name="Ma J."/>
        </authorList>
    </citation>
    <scope>NUCLEOTIDE SEQUENCE [LARGE SCALE GENOMIC DNA]</scope>
    <source>
        <strain evidence="10">CGMCC 1.12237</strain>
    </source>
</reference>
<feature type="chain" id="PRO_5047107407" evidence="7">
    <location>
        <begin position="23"/>
        <end position="312"/>
    </location>
</feature>
<sequence length="312" mass="34433">MKKQRLSILGLVVILFFLSACGADGDKKEIKIGYQKQAIMLTLKNSEELQKELKDLGYTITWSEFSTGSSIIEALNSGSIDFANAGDMPSLFALAKGSDFQFIASEASAPESEGILVGKDSGITSLSDLKGKKVAYNNASIAQYLLVKALATVDLTLEDITPVILTPPDASIAFEKGEVDAWVVWDPYMTVAESNGHKILQTGAGIVPLRSFYLSSEKMVTEHPELVEVIVKYLGEIGREIDEDPKDATRLMEKLSKVPADTWEISLKRKRTDIKFMDEEAVKDLETQAQDLLDIGLIENKINFEGKIWYPE</sequence>
<evidence type="ECO:0000313" key="10">
    <source>
        <dbReference type="Proteomes" id="UP001596147"/>
    </source>
</evidence>
<evidence type="ECO:0000256" key="7">
    <source>
        <dbReference type="SAM" id="SignalP"/>
    </source>
</evidence>
<keyword evidence="6" id="KW-0449">Lipoprotein</keyword>
<evidence type="ECO:0000259" key="8">
    <source>
        <dbReference type="SMART" id="SM00062"/>
    </source>
</evidence>
<keyword evidence="3" id="KW-0813">Transport</keyword>
<evidence type="ECO:0000256" key="1">
    <source>
        <dbReference type="ARBA" id="ARBA00004418"/>
    </source>
</evidence>
<feature type="domain" description="Solute-binding protein family 3/N-terminal" evidence="8">
    <location>
        <begin position="29"/>
        <end position="259"/>
    </location>
</feature>
<dbReference type="EMBL" id="JBHSMC010000003">
    <property type="protein sequence ID" value="MFC5464105.1"/>
    <property type="molecule type" value="Genomic_DNA"/>
</dbReference>
<dbReference type="InterPro" id="IPR015168">
    <property type="entry name" value="SsuA/THI5"/>
</dbReference>
<evidence type="ECO:0000256" key="6">
    <source>
        <dbReference type="ARBA" id="ARBA00023288"/>
    </source>
</evidence>
<dbReference type="SUPFAM" id="SSF53850">
    <property type="entry name" value="Periplasmic binding protein-like II"/>
    <property type="match status" value="1"/>
</dbReference>
<evidence type="ECO:0000313" key="9">
    <source>
        <dbReference type="EMBL" id="MFC5464105.1"/>
    </source>
</evidence>
<dbReference type="RefSeq" id="WP_382348451.1">
    <property type="nucleotide sequence ID" value="NZ_JBHSMC010000003.1"/>
</dbReference>
<dbReference type="NCBIfam" id="TIGR01728">
    <property type="entry name" value="SsuA_fam"/>
    <property type="match status" value="1"/>
</dbReference>
<comment type="caution">
    <text evidence="9">The sequence shown here is derived from an EMBL/GenBank/DDBJ whole genome shotgun (WGS) entry which is preliminary data.</text>
</comment>
<dbReference type="Proteomes" id="UP001596147">
    <property type="component" value="Unassembled WGS sequence"/>
</dbReference>
<proteinExistence type="inferred from homology"/>
<dbReference type="PROSITE" id="PS51257">
    <property type="entry name" value="PROKAR_LIPOPROTEIN"/>
    <property type="match status" value="1"/>
</dbReference>
<protein>
    <submittedName>
        <fullName evidence="9">Aliphatic sulfonate ABC transporter substrate-binding protein</fullName>
    </submittedName>
</protein>
<keyword evidence="4 7" id="KW-0732">Signal</keyword>
<dbReference type="PANTHER" id="PTHR30024:SF42">
    <property type="entry name" value="ALIPHATIC SULFONATES-BINDING PROTEIN-RELATED"/>
    <property type="match status" value="1"/>
</dbReference>
<dbReference type="InterPro" id="IPR010067">
    <property type="entry name" value="ABC_SsuA_sub-bd"/>
</dbReference>
<evidence type="ECO:0000256" key="5">
    <source>
        <dbReference type="ARBA" id="ARBA00023139"/>
    </source>
</evidence>
<gene>
    <name evidence="9" type="ORF">ACFPM4_04960</name>
</gene>